<evidence type="ECO:0000313" key="4">
    <source>
        <dbReference type="Proteomes" id="UP000637239"/>
    </source>
</evidence>
<dbReference type="SUPFAM" id="SSF52788">
    <property type="entry name" value="Phosphotyrosine protein phosphatases I"/>
    <property type="match status" value="1"/>
</dbReference>
<dbReference type="Pfam" id="PF01451">
    <property type="entry name" value="LMWPc"/>
    <property type="match status" value="1"/>
</dbReference>
<gene>
    <name evidence="3" type="ORF">ACHE_60299S</name>
</gene>
<dbReference type="GeneID" id="66984771"/>
<proteinExistence type="predicted"/>
<feature type="domain" description="Phosphotyrosine protein phosphatase I" evidence="2">
    <location>
        <begin position="5"/>
        <end position="130"/>
    </location>
</feature>
<organism evidence="3 4">
    <name type="scientific">Aspergillus chevalieri</name>
    <name type="common">Eurotium chevalieri</name>
    <dbReference type="NCBI Taxonomy" id="182096"/>
    <lineage>
        <taxon>Eukaryota</taxon>
        <taxon>Fungi</taxon>
        <taxon>Dikarya</taxon>
        <taxon>Ascomycota</taxon>
        <taxon>Pezizomycotina</taxon>
        <taxon>Eurotiomycetes</taxon>
        <taxon>Eurotiomycetidae</taxon>
        <taxon>Eurotiales</taxon>
        <taxon>Aspergillaceae</taxon>
        <taxon>Aspergillus</taxon>
        <taxon>Aspergillus subgen. Aspergillus</taxon>
    </lineage>
</organism>
<reference evidence="3" key="2">
    <citation type="submission" date="2021-02" db="EMBL/GenBank/DDBJ databases">
        <title>Aspergillus chevalieri M1 genome sequence.</title>
        <authorList>
            <person name="Kadooka C."/>
            <person name="Mori K."/>
            <person name="Futagami T."/>
        </authorList>
    </citation>
    <scope>NUCLEOTIDE SEQUENCE</scope>
    <source>
        <strain evidence="3">M1</strain>
    </source>
</reference>
<protein>
    <recommendedName>
        <fullName evidence="2">Phosphotyrosine protein phosphatase I domain-containing protein</fullName>
    </recommendedName>
</protein>
<reference evidence="3" key="1">
    <citation type="submission" date="2021-01" db="EMBL/GenBank/DDBJ databases">
        <authorList>
            <consortium name="Aspergillus chevalieri M1 genome sequencing consortium"/>
            <person name="Kazuki M."/>
            <person name="Futagami T."/>
        </authorList>
    </citation>
    <scope>NUCLEOTIDE SEQUENCE</scope>
    <source>
        <strain evidence="3">M1</strain>
    </source>
</reference>
<evidence type="ECO:0000256" key="1">
    <source>
        <dbReference type="ARBA" id="ARBA00022849"/>
    </source>
</evidence>
<evidence type="ECO:0000313" key="3">
    <source>
        <dbReference type="EMBL" id="BCR90413.1"/>
    </source>
</evidence>
<dbReference type="RefSeq" id="XP_043138935.1">
    <property type="nucleotide sequence ID" value="XM_043281458.1"/>
</dbReference>
<dbReference type="EMBL" id="AP024421">
    <property type="protein sequence ID" value="BCR90413.1"/>
    <property type="molecule type" value="Genomic_DNA"/>
</dbReference>
<keyword evidence="1" id="KW-0059">Arsenical resistance</keyword>
<dbReference type="Proteomes" id="UP000637239">
    <property type="component" value="Chromosome 6"/>
</dbReference>
<dbReference type="GO" id="GO:0046685">
    <property type="term" value="P:response to arsenic-containing substance"/>
    <property type="evidence" value="ECO:0007669"/>
    <property type="project" value="UniProtKB-KW"/>
</dbReference>
<sequence>MVHKPTVLFLCIHNAGRSQITAAYLTHLTNDNTIQVHSTGSAPVPSINPIVMQAIMKKESTSRVRDPKLLTHETVEECDVVTMGCGDACPYFSGKGYVDWRINYPAGQGIEGVRRVRGEIQGRVEGLIEKLRALGEVE</sequence>
<dbReference type="InterPro" id="IPR036196">
    <property type="entry name" value="Ptyr_pPase_sf"/>
</dbReference>
<accession>A0A7R7VUI8</accession>
<keyword evidence="4" id="KW-1185">Reference proteome</keyword>
<dbReference type="KEGG" id="ache:ACHE_60299S"/>
<name>A0A7R7VUI8_ASPCH</name>
<dbReference type="AlphaFoldDB" id="A0A7R7VUI8"/>
<dbReference type="InterPro" id="IPR023485">
    <property type="entry name" value="Ptyr_pPase"/>
</dbReference>
<evidence type="ECO:0000259" key="2">
    <source>
        <dbReference type="SMART" id="SM00226"/>
    </source>
</evidence>
<dbReference type="PANTHER" id="PTHR43428">
    <property type="entry name" value="ARSENATE REDUCTASE"/>
    <property type="match status" value="1"/>
</dbReference>
<dbReference type="PANTHER" id="PTHR43428:SF1">
    <property type="entry name" value="ARSENATE REDUCTASE"/>
    <property type="match status" value="1"/>
</dbReference>
<dbReference type="SMART" id="SM00226">
    <property type="entry name" value="LMWPc"/>
    <property type="match status" value="1"/>
</dbReference>
<dbReference type="Gene3D" id="3.40.50.2300">
    <property type="match status" value="1"/>
</dbReference>